<dbReference type="SMART" id="SM00212">
    <property type="entry name" value="UBCc"/>
    <property type="match status" value="1"/>
</dbReference>
<organism evidence="2">
    <name type="scientific">Entodinium caudatum</name>
    <name type="common">Ciliate</name>
    <dbReference type="NCBI Taxonomy" id="47911"/>
    <lineage>
        <taxon>Eukaryota</taxon>
        <taxon>Sar</taxon>
        <taxon>Alveolata</taxon>
        <taxon>Ciliophora</taxon>
        <taxon>Intramacronucleata</taxon>
        <taxon>Litostomatea</taxon>
        <taxon>Trichostomatia</taxon>
        <taxon>Entodiniomorphida</taxon>
        <taxon>Ophryoscolecidae</taxon>
        <taxon>Entodinium</taxon>
    </lineage>
</organism>
<dbReference type="Pfam" id="PF00179">
    <property type="entry name" value="UQ_con"/>
    <property type="match status" value="1"/>
</dbReference>
<dbReference type="PROSITE" id="PS50127">
    <property type="entry name" value="UBC_2"/>
    <property type="match status" value="1"/>
</dbReference>
<protein>
    <submittedName>
        <fullName evidence="2">Putative ubiquitin carrier</fullName>
    </submittedName>
</protein>
<dbReference type="AlphaFoldDB" id="Q9U5Q3"/>
<accession>Q9U5Q3</accession>
<feature type="non-terminal residue" evidence="2">
    <location>
        <position position="1"/>
    </location>
</feature>
<sequence>GTPPGWKIDGPAAALEDSREAFCLSSNLSVAKKRLLTDFKRINQSQDNDDESVLATPHEDDIMIWDCIIFGPENSVWENGVFKLKMEFSEEYPNKPPHVLMKTKVFHPNFYVNGEICIDILKDQWSPIYDIKSILTSIQSLLTDPNPASPANVEAAKLYSDNIQEYNKKVKECVEKSIAEAEEDAN</sequence>
<dbReference type="InterPro" id="IPR000608">
    <property type="entry name" value="UBC"/>
</dbReference>
<dbReference type="InterPro" id="IPR050113">
    <property type="entry name" value="Ub_conjugating_enzyme"/>
</dbReference>
<dbReference type="CDD" id="cd23790">
    <property type="entry name" value="UBCc_UBE2A_2B"/>
    <property type="match status" value="1"/>
</dbReference>
<proteinExistence type="evidence at transcript level"/>
<name>Q9U5Q3_ENTCU</name>
<dbReference type="InterPro" id="IPR016135">
    <property type="entry name" value="UBQ-conjugating_enzyme/RWD"/>
</dbReference>
<dbReference type="Gene3D" id="3.10.110.10">
    <property type="entry name" value="Ubiquitin Conjugating Enzyme"/>
    <property type="match status" value="1"/>
</dbReference>
<dbReference type="SUPFAM" id="SSF54495">
    <property type="entry name" value="UBC-like"/>
    <property type="match status" value="1"/>
</dbReference>
<dbReference type="FunFam" id="3.10.110.10:FF:000090">
    <property type="entry name" value="Ubiquitin-conjugating enzyme E2-17 kDa"/>
    <property type="match status" value="1"/>
</dbReference>
<evidence type="ECO:0000313" key="2">
    <source>
        <dbReference type="EMBL" id="CAB57250.1"/>
    </source>
</evidence>
<dbReference type="EMBL" id="AJ270223">
    <property type="protein sequence ID" value="CAB57250.1"/>
    <property type="molecule type" value="mRNA"/>
</dbReference>
<dbReference type="PANTHER" id="PTHR24067">
    <property type="entry name" value="UBIQUITIN-CONJUGATING ENZYME E2"/>
    <property type="match status" value="1"/>
</dbReference>
<reference evidence="2" key="1">
    <citation type="submission" date="1999-09" db="EMBL/GenBank/DDBJ databases">
        <title>cDNA isolated from an Entodinium caudatum phage expression cDNA library.</title>
        <authorList>
            <person name="Eschenlauer S.C."/>
            <person name="McEwan N.R."/>
            <person name="Wallace R.J."/>
            <person name="Newbold C.J."/>
        </authorList>
    </citation>
    <scope>NUCLEOTIDE SEQUENCE</scope>
</reference>
<evidence type="ECO:0000259" key="1">
    <source>
        <dbReference type="PROSITE" id="PS50127"/>
    </source>
</evidence>
<feature type="domain" description="UBC core" evidence="1">
    <location>
        <begin position="30"/>
        <end position="179"/>
    </location>
</feature>